<dbReference type="GO" id="GO:0003676">
    <property type="term" value="F:nucleic acid binding"/>
    <property type="evidence" value="ECO:0007669"/>
    <property type="project" value="InterPro"/>
</dbReference>
<dbReference type="SUPFAM" id="SSF57756">
    <property type="entry name" value="Retrovirus zinc finger-like domains"/>
    <property type="match status" value="1"/>
</dbReference>
<name>T1KRQ8_TETUR</name>
<reference evidence="4" key="1">
    <citation type="submission" date="2011-08" db="EMBL/GenBank/DDBJ databases">
        <authorList>
            <person name="Rombauts S."/>
        </authorList>
    </citation>
    <scope>NUCLEOTIDE SEQUENCE</scope>
    <source>
        <strain evidence="4">London</strain>
    </source>
</reference>
<dbReference type="InterPro" id="IPR001878">
    <property type="entry name" value="Znf_CCHC"/>
</dbReference>
<dbReference type="Pfam" id="PF00098">
    <property type="entry name" value="zf-CCHC"/>
    <property type="match status" value="1"/>
</dbReference>
<evidence type="ECO:0000259" key="2">
    <source>
        <dbReference type="PROSITE" id="PS50158"/>
    </source>
</evidence>
<dbReference type="AlphaFoldDB" id="T1KRQ8"/>
<reference evidence="3" key="2">
    <citation type="submission" date="2015-06" db="UniProtKB">
        <authorList>
            <consortium name="EnsemblMetazoa"/>
        </authorList>
    </citation>
    <scope>IDENTIFICATION</scope>
</reference>
<feature type="domain" description="CCHC-type" evidence="2">
    <location>
        <begin position="9"/>
        <end position="25"/>
    </location>
</feature>
<dbReference type="SMART" id="SM00343">
    <property type="entry name" value="ZnF_C2HC"/>
    <property type="match status" value="1"/>
</dbReference>
<dbReference type="Proteomes" id="UP000015104">
    <property type="component" value="Unassembled WGS sequence"/>
</dbReference>
<dbReference type="EnsemblMetazoa" id="tetur19g00380.1">
    <property type="protein sequence ID" value="tetur19g00380.1"/>
    <property type="gene ID" value="tetur19g00380"/>
</dbReference>
<sequence>MIKVKPPFRCYNCNNLGHSSRECRQPRS</sequence>
<protein>
    <recommendedName>
        <fullName evidence="2">CCHC-type domain-containing protein</fullName>
    </recommendedName>
</protein>
<keyword evidence="1" id="KW-0479">Metal-binding</keyword>
<dbReference type="InterPro" id="IPR036875">
    <property type="entry name" value="Znf_CCHC_sf"/>
</dbReference>
<dbReference type="GO" id="GO:0008270">
    <property type="term" value="F:zinc ion binding"/>
    <property type="evidence" value="ECO:0007669"/>
    <property type="project" value="UniProtKB-KW"/>
</dbReference>
<accession>T1KRQ8</accession>
<evidence type="ECO:0000313" key="4">
    <source>
        <dbReference type="Proteomes" id="UP000015104"/>
    </source>
</evidence>
<dbReference type="EMBL" id="CAEY01000418">
    <property type="status" value="NOT_ANNOTATED_CDS"/>
    <property type="molecule type" value="Genomic_DNA"/>
</dbReference>
<organism evidence="3 4">
    <name type="scientific">Tetranychus urticae</name>
    <name type="common">Two-spotted spider mite</name>
    <dbReference type="NCBI Taxonomy" id="32264"/>
    <lineage>
        <taxon>Eukaryota</taxon>
        <taxon>Metazoa</taxon>
        <taxon>Ecdysozoa</taxon>
        <taxon>Arthropoda</taxon>
        <taxon>Chelicerata</taxon>
        <taxon>Arachnida</taxon>
        <taxon>Acari</taxon>
        <taxon>Acariformes</taxon>
        <taxon>Trombidiformes</taxon>
        <taxon>Prostigmata</taxon>
        <taxon>Eleutherengona</taxon>
        <taxon>Raphignathae</taxon>
        <taxon>Tetranychoidea</taxon>
        <taxon>Tetranychidae</taxon>
        <taxon>Tetranychus</taxon>
    </lineage>
</organism>
<dbReference type="Gene3D" id="4.10.60.10">
    <property type="entry name" value="Zinc finger, CCHC-type"/>
    <property type="match status" value="1"/>
</dbReference>
<keyword evidence="4" id="KW-1185">Reference proteome</keyword>
<keyword evidence="1" id="KW-0863">Zinc-finger</keyword>
<keyword evidence="1" id="KW-0862">Zinc</keyword>
<dbReference type="PROSITE" id="PS50158">
    <property type="entry name" value="ZF_CCHC"/>
    <property type="match status" value="1"/>
</dbReference>
<dbReference type="HOGENOM" id="CLU_3413377_0_0_1"/>
<evidence type="ECO:0000313" key="3">
    <source>
        <dbReference type="EnsemblMetazoa" id="tetur19g00380.1"/>
    </source>
</evidence>
<proteinExistence type="predicted"/>
<evidence type="ECO:0000256" key="1">
    <source>
        <dbReference type="PROSITE-ProRule" id="PRU00047"/>
    </source>
</evidence>